<dbReference type="AlphaFoldDB" id="U6M6V8"/>
<organism evidence="2 3">
    <name type="scientific">Eimeria maxima</name>
    <name type="common">Coccidian parasite</name>
    <dbReference type="NCBI Taxonomy" id="5804"/>
    <lineage>
        <taxon>Eukaryota</taxon>
        <taxon>Sar</taxon>
        <taxon>Alveolata</taxon>
        <taxon>Apicomplexa</taxon>
        <taxon>Conoidasida</taxon>
        <taxon>Coccidia</taxon>
        <taxon>Eucoccidiorida</taxon>
        <taxon>Eimeriorina</taxon>
        <taxon>Eimeriidae</taxon>
        <taxon>Eimeria</taxon>
    </lineage>
</organism>
<dbReference type="VEuPathDB" id="ToxoDB:EMWEY_00002270"/>
<accession>U6M6V8</accession>
<dbReference type="OrthoDB" id="345726at2759"/>
<dbReference type="OMA" id="YKRQQHA"/>
<sequence length="396" mass="42252">MHADAEGPLDRHSVPATSTAFPSLPFLTDAYIQGPQSSAAAQQHFLLLQPSSTPEPVCGPGVERLSAAGVEGWVPDTTAPSAMHLLGASRDGEAGDFISGVQDPTSFAASYFGSYLCSPSTDNAQTPTAANAHSSLSPIQLVTSPETGGGSSTVGGAPLGGHPLCSGMPFPFSQPSPVTGGLAQEGPPSDANQTYTVPQQEATHDTQGFASDYDRLTRELGKDCATLRDLVTDNLSSSDELNSTLDKAIRSADQVASVQRKLLLSVNQQRHLIADSKIIHSKLLMLHRIFQKVDPQYSQWLEEHDILKDHIQRVEQQHRDFVGSEDLGVDKADVPLAASSRTVSCRRNNSSSNSSNNSKRRKSTRQYKRQQLAQPPGSSVGIPLTAVKTERTPSCS</sequence>
<feature type="region of interest" description="Disordered" evidence="1">
    <location>
        <begin position="340"/>
        <end position="396"/>
    </location>
</feature>
<dbReference type="EMBL" id="HG719518">
    <property type="protein sequence ID" value="CDJ58184.1"/>
    <property type="molecule type" value="Genomic_DNA"/>
</dbReference>
<evidence type="ECO:0000313" key="3">
    <source>
        <dbReference type="Proteomes" id="UP000030763"/>
    </source>
</evidence>
<keyword evidence="3" id="KW-1185">Reference proteome</keyword>
<feature type="compositionally biased region" description="Basic residues" evidence="1">
    <location>
        <begin position="358"/>
        <end position="368"/>
    </location>
</feature>
<name>U6M6V8_EIMMA</name>
<gene>
    <name evidence="2" type="ORF">EMWEY_00002270</name>
</gene>
<evidence type="ECO:0000256" key="1">
    <source>
        <dbReference type="SAM" id="MobiDB-lite"/>
    </source>
</evidence>
<dbReference type="RefSeq" id="XP_013334830.1">
    <property type="nucleotide sequence ID" value="XM_013479376.1"/>
</dbReference>
<proteinExistence type="predicted"/>
<dbReference type="Proteomes" id="UP000030763">
    <property type="component" value="Unassembled WGS sequence"/>
</dbReference>
<reference evidence="2" key="1">
    <citation type="submission" date="2013-10" db="EMBL/GenBank/DDBJ databases">
        <title>Genomic analysis of the causative agents of coccidiosis in chickens.</title>
        <authorList>
            <person name="Reid A.J."/>
            <person name="Blake D."/>
            <person name="Billington K."/>
            <person name="Browne H."/>
            <person name="Dunn M."/>
            <person name="Hung S."/>
            <person name="Kawahara F."/>
            <person name="Miranda-Saavedra D."/>
            <person name="Mourier T."/>
            <person name="Nagra H."/>
            <person name="Otto T.D."/>
            <person name="Rawlings N."/>
            <person name="Sanchez A."/>
            <person name="Sanders M."/>
            <person name="Subramaniam C."/>
            <person name="Tay Y."/>
            <person name="Dear P."/>
            <person name="Doerig C."/>
            <person name="Gruber A."/>
            <person name="Parkinson J."/>
            <person name="Shirley M."/>
            <person name="Wan K.L."/>
            <person name="Berriman M."/>
            <person name="Tomley F."/>
            <person name="Pain A."/>
        </authorList>
    </citation>
    <scope>NUCLEOTIDE SEQUENCE [LARGE SCALE GENOMIC DNA]</scope>
    <source>
        <strain evidence="2">Weybridge</strain>
    </source>
</reference>
<feature type="compositionally biased region" description="Low complexity" evidence="1">
    <location>
        <begin position="340"/>
        <end position="357"/>
    </location>
</feature>
<reference evidence="2" key="2">
    <citation type="submission" date="2013-10" db="EMBL/GenBank/DDBJ databases">
        <authorList>
            <person name="Aslett M."/>
        </authorList>
    </citation>
    <scope>NUCLEOTIDE SEQUENCE [LARGE SCALE GENOMIC DNA]</scope>
    <source>
        <strain evidence="2">Weybridge</strain>
    </source>
</reference>
<protein>
    <submittedName>
        <fullName evidence="2">Uncharacterized protein</fullName>
    </submittedName>
</protein>
<dbReference type="GeneID" id="25334213"/>
<evidence type="ECO:0000313" key="2">
    <source>
        <dbReference type="EMBL" id="CDJ58184.1"/>
    </source>
</evidence>